<evidence type="ECO:0000313" key="6">
    <source>
        <dbReference type="EMBL" id="AIQ64369.1"/>
    </source>
</evidence>
<evidence type="ECO:0000256" key="4">
    <source>
        <dbReference type="PIRNR" id="PIRNR006181"/>
    </source>
</evidence>
<name>A0A089N6K3_9BACL</name>
<protein>
    <recommendedName>
        <fullName evidence="4">Cys-tRNA(Pro)/Cys-tRNA(Cys) deacylase</fullName>
        <ecNumber evidence="4">4.2.-.-</ecNumber>
    </recommendedName>
</protein>
<dbReference type="KEGG" id="pste:PSTEL_16010"/>
<accession>A0A089N6K3</accession>
<dbReference type="EC" id="4.2.-.-" evidence="4"/>
<comment type="similarity">
    <text evidence="1 4">Belongs to the prolyl-tRNA editing family. YbaK/EbsC subfamily.</text>
</comment>
<dbReference type="Proteomes" id="UP000029507">
    <property type="component" value="Chromosome"/>
</dbReference>
<dbReference type="STRING" id="169760.PSTEL_16010"/>
<reference evidence="6 7" key="1">
    <citation type="submission" date="2014-08" db="EMBL/GenBank/DDBJ databases">
        <title>Comparative genomics of the Paenibacillus odorifer group.</title>
        <authorList>
            <person name="den Bakker H.C."/>
            <person name="Tsai Y.-C."/>
            <person name="Martin N."/>
            <person name="Korlach J."/>
            <person name="Wiedmann M."/>
        </authorList>
    </citation>
    <scope>NUCLEOTIDE SEQUENCE [LARGE SCALE GENOMIC DNA]</scope>
    <source>
        <strain evidence="6 7">DSM 14472</strain>
    </source>
</reference>
<dbReference type="HOGENOM" id="CLU_094875_3_0_9"/>
<dbReference type="GO" id="GO:0002161">
    <property type="term" value="F:aminoacyl-tRNA deacylase activity"/>
    <property type="evidence" value="ECO:0007669"/>
    <property type="project" value="InterPro"/>
</dbReference>
<evidence type="ECO:0000256" key="1">
    <source>
        <dbReference type="ARBA" id="ARBA00009798"/>
    </source>
</evidence>
<dbReference type="CDD" id="cd00002">
    <property type="entry name" value="YbaK_deacylase"/>
    <property type="match status" value="1"/>
</dbReference>
<sequence length="166" mass="17752">MKAAVKTNAMRLLDAKGISYGILAYDSEDGQIHATAVAEKIGKSVEQVYKTLVAHSGSNLYVFVIPAAEELDLKKAAKAAGEKKIEMLPVKELQKWTGYIRGGCSPVGMKKLYPTFIDDSAENLQLMAVSAGKIGMQIELPPKLLAEAVSAVFAGVVKEHDDSGTL</sequence>
<proteinExistence type="inferred from homology"/>
<dbReference type="AlphaFoldDB" id="A0A089N6K3"/>
<evidence type="ECO:0000256" key="2">
    <source>
        <dbReference type="ARBA" id="ARBA00022917"/>
    </source>
</evidence>
<dbReference type="PIRSF" id="PIRSF006181">
    <property type="entry name" value="EbsC_YbaK"/>
    <property type="match status" value="1"/>
</dbReference>
<evidence type="ECO:0000256" key="3">
    <source>
        <dbReference type="ARBA" id="ARBA00023239"/>
    </source>
</evidence>
<organism evidence="6 7">
    <name type="scientific">Paenibacillus stellifer</name>
    <dbReference type="NCBI Taxonomy" id="169760"/>
    <lineage>
        <taxon>Bacteria</taxon>
        <taxon>Bacillati</taxon>
        <taxon>Bacillota</taxon>
        <taxon>Bacilli</taxon>
        <taxon>Bacillales</taxon>
        <taxon>Paenibacillaceae</taxon>
        <taxon>Paenibacillus</taxon>
    </lineage>
</organism>
<dbReference type="InterPro" id="IPR007214">
    <property type="entry name" value="YbaK/aa-tRNA-synth-assoc-dom"/>
</dbReference>
<dbReference type="RefSeq" id="WP_038696588.1">
    <property type="nucleotide sequence ID" value="NZ_CP009286.1"/>
</dbReference>
<dbReference type="InterPro" id="IPR036754">
    <property type="entry name" value="YbaK/aa-tRNA-synt-asso_dom_sf"/>
</dbReference>
<dbReference type="SUPFAM" id="SSF55826">
    <property type="entry name" value="YbaK/ProRS associated domain"/>
    <property type="match status" value="1"/>
</dbReference>
<keyword evidence="7" id="KW-1185">Reference proteome</keyword>
<dbReference type="PANTHER" id="PTHR30411:SF0">
    <property type="entry name" value="CYS-TRNA(PRO)_CYS-TRNA(CYS) DEACYLASE YBAK"/>
    <property type="match status" value="1"/>
</dbReference>
<gene>
    <name evidence="6" type="ORF">PSTEL_16010</name>
</gene>
<dbReference type="EMBL" id="CP009286">
    <property type="protein sequence ID" value="AIQ64369.1"/>
    <property type="molecule type" value="Genomic_DNA"/>
</dbReference>
<dbReference type="NCBIfam" id="TIGR00011">
    <property type="entry name" value="YbaK_EbsC"/>
    <property type="match status" value="1"/>
</dbReference>
<dbReference type="OrthoDB" id="9809296at2"/>
<dbReference type="Pfam" id="PF04073">
    <property type="entry name" value="tRNA_edit"/>
    <property type="match status" value="1"/>
</dbReference>
<keyword evidence="3 4" id="KW-0456">Lyase</keyword>
<dbReference type="InterPro" id="IPR004369">
    <property type="entry name" value="Prolyl-tRNA_editing_YbaK/EbsC"/>
</dbReference>
<dbReference type="PANTHER" id="PTHR30411">
    <property type="entry name" value="CYTOPLASMIC PROTEIN"/>
    <property type="match status" value="1"/>
</dbReference>
<evidence type="ECO:0000259" key="5">
    <source>
        <dbReference type="Pfam" id="PF04073"/>
    </source>
</evidence>
<feature type="domain" description="YbaK/aminoacyl-tRNA synthetase-associated" evidence="5">
    <location>
        <begin position="35"/>
        <end position="144"/>
    </location>
</feature>
<dbReference type="Gene3D" id="3.90.960.10">
    <property type="entry name" value="YbaK/aminoacyl-tRNA synthetase-associated domain"/>
    <property type="match status" value="1"/>
</dbReference>
<dbReference type="GO" id="GO:0006412">
    <property type="term" value="P:translation"/>
    <property type="evidence" value="ECO:0007669"/>
    <property type="project" value="UniProtKB-KW"/>
</dbReference>
<evidence type="ECO:0000313" key="7">
    <source>
        <dbReference type="Proteomes" id="UP000029507"/>
    </source>
</evidence>
<keyword evidence="2 4" id="KW-0648">Protein biosynthesis</keyword>
<dbReference type="GO" id="GO:0016829">
    <property type="term" value="F:lyase activity"/>
    <property type="evidence" value="ECO:0007669"/>
    <property type="project" value="UniProtKB-KW"/>
</dbReference>